<gene>
    <name evidence="1" type="ORF">CGS49_00360</name>
</gene>
<accession>A0ACC9D374</accession>
<evidence type="ECO:0000313" key="1">
    <source>
        <dbReference type="EMBL" id="PDX62502.1"/>
    </source>
</evidence>
<keyword evidence="2" id="KW-1185">Reference proteome</keyword>
<dbReference type="Proteomes" id="UP000220959">
    <property type="component" value="Unassembled WGS sequence"/>
</dbReference>
<reference evidence="1 2" key="1">
    <citation type="journal article" date="2017" name="Front. Microbiol.">
        <title>New Insights into the Diversity of the Genus Faecalibacterium.</title>
        <authorList>
            <person name="Benevides L."/>
            <person name="Burman S."/>
            <person name="Martin R."/>
            <person name="Robert V."/>
            <person name="Thomas M."/>
            <person name="Miquel S."/>
            <person name="Chain F."/>
            <person name="Sokol H."/>
            <person name="Bermudez-Humaran L.G."/>
            <person name="Morrison M."/>
            <person name="Langella P."/>
            <person name="Azevedo V.A."/>
            <person name="Chatel J.M."/>
            <person name="Soares S."/>
        </authorList>
    </citation>
    <scope>NUCLEOTIDE SEQUENCE [LARGE SCALE GENOMIC DNA]</scope>
    <source>
        <strain evidence="2">CNCM I-4541</strain>
    </source>
</reference>
<dbReference type="EMBL" id="NMTR01000001">
    <property type="protein sequence ID" value="PDX62502.1"/>
    <property type="molecule type" value="Genomic_DNA"/>
</dbReference>
<proteinExistence type="predicted"/>
<evidence type="ECO:0000313" key="2">
    <source>
        <dbReference type="Proteomes" id="UP000220959"/>
    </source>
</evidence>
<comment type="caution">
    <text evidence="1">The sequence shown here is derived from an EMBL/GenBank/DDBJ whole genome shotgun (WGS) entry which is preliminary data.</text>
</comment>
<organism evidence="1 2">
    <name type="scientific">Faecalibacterium langellae</name>
    <dbReference type="NCBI Taxonomy" id="3435293"/>
    <lineage>
        <taxon>Bacteria</taxon>
        <taxon>Bacillati</taxon>
        <taxon>Bacillota</taxon>
        <taxon>Clostridia</taxon>
        <taxon>Eubacteriales</taxon>
        <taxon>Oscillospiraceae</taxon>
        <taxon>Faecalibacterium</taxon>
    </lineage>
</organism>
<sequence>MRKKSTRLLSAALAACMMLSVLPVGAFAAEPGTEPENGNGVSAQAEETLPFAGKEITEGGTYTMEGGEYTGPITVNVQDGKDVIINITGHVTTNIRDMLIKVVKGHVTINGGNDAIVENMSEPVFYYGLGAALIGLSSTDDNTTVEINGGTYRKKVEAAVGCENDSKGTLTINSGTFETGMGGAVVNNADKSAVMQIEGGTFIGRERDDNHPDAYALENYGTTIINDGHFIGYEDIVVHQYSGELQIHGGTFELMNPNGINVIDIQNGPSNTTITGGYFKNLQGCRWGNVVDYESYMQGAEANELHITGGTFEIEGENVDGIRVSSVDPSQLRMQRSG</sequence>
<name>A0ACC9D374_9FIRM</name>
<protein>
    <submittedName>
        <fullName evidence="1">Uncharacterized protein</fullName>
    </submittedName>
</protein>